<dbReference type="InterPro" id="IPR002110">
    <property type="entry name" value="Ankyrin_rpt"/>
</dbReference>
<evidence type="ECO:0000256" key="4">
    <source>
        <dbReference type="ARBA" id="ARBA00022737"/>
    </source>
</evidence>
<dbReference type="InterPro" id="IPR026961">
    <property type="entry name" value="PGG_dom"/>
</dbReference>
<feature type="domain" description="PGG" evidence="10">
    <location>
        <begin position="294"/>
        <end position="424"/>
    </location>
</feature>
<evidence type="ECO:0000256" key="2">
    <source>
        <dbReference type="ARBA" id="ARBA00004413"/>
    </source>
</evidence>
<proteinExistence type="predicted"/>
<keyword evidence="6 8" id="KW-0040">ANK repeat</keyword>
<reference evidence="11" key="1">
    <citation type="submission" date="2023-10" db="EMBL/GenBank/DDBJ databases">
        <title>Chromosome-level genome of the transformable northern wattle, Acacia crassicarpa.</title>
        <authorList>
            <person name="Massaro I."/>
            <person name="Sinha N.R."/>
            <person name="Poethig S."/>
            <person name="Leichty A.R."/>
        </authorList>
    </citation>
    <scope>NUCLEOTIDE SEQUENCE</scope>
    <source>
        <strain evidence="11">Acra3RX</strain>
        <tissue evidence="11">Leaf</tissue>
    </source>
</reference>
<dbReference type="PANTHER" id="PTHR24186:SF37">
    <property type="entry name" value="PGG DOMAIN-CONTAINING PROTEIN"/>
    <property type="match status" value="1"/>
</dbReference>
<evidence type="ECO:0000256" key="9">
    <source>
        <dbReference type="SAM" id="Phobius"/>
    </source>
</evidence>
<keyword evidence="12" id="KW-1185">Reference proteome</keyword>
<evidence type="ECO:0000256" key="3">
    <source>
        <dbReference type="ARBA" id="ARBA00022692"/>
    </source>
</evidence>
<sequence>MQNPREQEKMIRVLYEASCDGCISTLRALIQQDPLVLHRINSRTSFTDTPLHISTSLDHLEFTKALLAHKPNLATELDSFRSTALHIASAEDHIRILKELLAAYEQACLVFDKEGRIPLHVAVIRGRLEVVTELVSAKPESLKILHKGKTVLHLCVTYNHLDILKALVDLSLEICDELLNWRDLDGNTILHLAILFKHVETVRYLVSIPKIQEASVLKNKMGFTASDMVDGIPKDLNSLEIQIMLRSNGFKSDKKETEMNLQAAATSDATEEAGKKCWRKMVRYMGKWFKHNGEWLGEMRGNLSTVATVISTMTFQSVLNPPGGFIQQGIHDSNNTSSSPLECLEVKGDQACPGDAMRVFRDPDGNFRYFIIHNTIAFFASVGVTLLLISGLPLKNKVVMWTLSMGMFITLTALVKAYFAALYVITPYKLWDTPSLDKALDASSDKVLDAVDWTGFSLFALAAGYVLSAFLVWIVKYCIKFIKHMGKAIHTHIHRPLRRLSICVRVDRINV</sequence>
<dbReference type="PROSITE" id="PS50088">
    <property type="entry name" value="ANK_REPEAT"/>
    <property type="match status" value="2"/>
</dbReference>
<evidence type="ECO:0000313" key="11">
    <source>
        <dbReference type="EMBL" id="KAK4269240.1"/>
    </source>
</evidence>
<dbReference type="Pfam" id="PF13962">
    <property type="entry name" value="PGG"/>
    <property type="match status" value="1"/>
</dbReference>
<name>A0AAE1KBL2_9FABA</name>
<keyword evidence="4" id="KW-0677">Repeat</keyword>
<dbReference type="EMBL" id="JAWXYG010000006">
    <property type="protein sequence ID" value="KAK4269240.1"/>
    <property type="molecule type" value="Genomic_DNA"/>
</dbReference>
<dbReference type="Proteomes" id="UP001293593">
    <property type="component" value="Unassembled WGS sequence"/>
</dbReference>
<feature type="transmembrane region" description="Helical" evidence="9">
    <location>
        <begin position="453"/>
        <end position="475"/>
    </location>
</feature>
<keyword evidence="5 9" id="KW-1133">Transmembrane helix</keyword>
<evidence type="ECO:0000313" key="12">
    <source>
        <dbReference type="Proteomes" id="UP001293593"/>
    </source>
</evidence>
<keyword evidence="3 9" id="KW-0812">Transmembrane</keyword>
<dbReference type="PROSITE" id="PS50297">
    <property type="entry name" value="ANK_REP_REGION"/>
    <property type="match status" value="2"/>
</dbReference>
<evidence type="ECO:0000259" key="10">
    <source>
        <dbReference type="Pfam" id="PF13962"/>
    </source>
</evidence>
<comment type="subcellular location">
    <subcellularLocation>
        <location evidence="2">Cell membrane</location>
        <topology evidence="2">Peripheral membrane protein</topology>
        <orientation evidence="2">Cytoplasmic side</orientation>
    </subcellularLocation>
    <subcellularLocation>
        <location evidence="1">Membrane</location>
        <topology evidence="1">Multi-pass membrane protein</topology>
    </subcellularLocation>
</comment>
<feature type="repeat" description="ANK" evidence="8">
    <location>
        <begin position="185"/>
        <end position="207"/>
    </location>
</feature>
<accession>A0AAE1KBL2</accession>
<dbReference type="Gene3D" id="1.25.40.20">
    <property type="entry name" value="Ankyrin repeat-containing domain"/>
    <property type="match status" value="1"/>
</dbReference>
<evidence type="ECO:0000256" key="5">
    <source>
        <dbReference type="ARBA" id="ARBA00022989"/>
    </source>
</evidence>
<dbReference type="PANTHER" id="PTHR24186">
    <property type="entry name" value="PROTEIN PHOSPHATASE 1 REGULATORY SUBUNIT"/>
    <property type="match status" value="1"/>
</dbReference>
<dbReference type="SMART" id="SM00248">
    <property type="entry name" value="ANK"/>
    <property type="match status" value="5"/>
</dbReference>
<feature type="transmembrane region" description="Helical" evidence="9">
    <location>
        <begin position="401"/>
        <end position="425"/>
    </location>
</feature>
<evidence type="ECO:0000256" key="8">
    <source>
        <dbReference type="PROSITE-ProRule" id="PRU00023"/>
    </source>
</evidence>
<dbReference type="SUPFAM" id="SSF48403">
    <property type="entry name" value="Ankyrin repeat"/>
    <property type="match status" value="1"/>
</dbReference>
<gene>
    <name evidence="11" type="ORF">QN277_022426</name>
</gene>
<evidence type="ECO:0000256" key="7">
    <source>
        <dbReference type="ARBA" id="ARBA00023136"/>
    </source>
</evidence>
<organism evidence="11 12">
    <name type="scientific">Acacia crassicarpa</name>
    <name type="common">northern wattle</name>
    <dbReference type="NCBI Taxonomy" id="499986"/>
    <lineage>
        <taxon>Eukaryota</taxon>
        <taxon>Viridiplantae</taxon>
        <taxon>Streptophyta</taxon>
        <taxon>Embryophyta</taxon>
        <taxon>Tracheophyta</taxon>
        <taxon>Spermatophyta</taxon>
        <taxon>Magnoliopsida</taxon>
        <taxon>eudicotyledons</taxon>
        <taxon>Gunneridae</taxon>
        <taxon>Pentapetalae</taxon>
        <taxon>rosids</taxon>
        <taxon>fabids</taxon>
        <taxon>Fabales</taxon>
        <taxon>Fabaceae</taxon>
        <taxon>Caesalpinioideae</taxon>
        <taxon>mimosoid clade</taxon>
        <taxon>Acacieae</taxon>
        <taxon>Acacia</taxon>
    </lineage>
</organism>
<comment type="caution">
    <text evidence="11">The sequence shown here is derived from an EMBL/GenBank/DDBJ whole genome shotgun (WGS) entry which is preliminary data.</text>
</comment>
<evidence type="ECO:0000256" key="6">
    <source>
        <dbReference type="ARBA" id="ARBA00023043"/>
    </source>
</evidence>
<evidence type="ECO:0000256" key="1">
    <source>
        <dbReference type="ARBA" id="ARBA00004141"/>
    </source>
</evidence>
<dbReference type="GO" id="GO:0005886">
    <property type="term" value="C:plasma membrane"/>
    <property type="evidence" value="ECO:0007669"/>
    <property type="project" value="UniProtKB-SubCell"/>
</dbReference>
<feature type="repeat" description="ANK" evidence="8">
    <location>
        <begin position="114"/>
        <end position="136"/>
    </location>
</feature>
<dbReference type="AlphaFoldDB" id="A0AAE1KBL2"/>
<dbReference type="InterPro" id="IPR036770">
    <property type="entry name" value="Ankyrin_rpt-contain_sf"/>
</dbReference>
<feature type="transmembrane region" description="Helical" evidence="9">
    <location>
        <begin position="367"/>
        <end position="389"/>
    </location>
</feature>
<keyword evidence="7 9" id="KW-0472">Membrane</keyword>
<dbReference type="Pfam" id="PF12796">
    <property type="entry name" value="Ank_2"/>
    <property type="match status" value="2"/>
</dbReference>
<protein>
    <recommendedName>
        <fullName evidence="10">PGG domain-containing protein</fullName>
    </recommendedName>
</protein>